<dbReference type="InterPro" id="IPR001619">
    <property type="entry name" value="Sec1-like"/>
</dbReference>
<accession>A0A835PIE9</accession>
<dbReference type="PANTHER" id="PTHR11679">
    <property type="entry name" value="VESICLE PROTEIN SORTING-ASSOCIATED"/>
    <property type="match status" value="1"/>
</dbReference>
<dbReference type="AlphaFoldDB" id="A0A835PIE9"/>
<dbReference type="Pfam" id="PF00995">
    <property type="entry name" value="Sec1"/>
    <property type="match status" value="1"/>
</dbReference>
<protein>
    <submittedName>
        <fullName evidence="2">Uncharacterized protein</fullName>
    </submittedName>
</protein>
<sequence>DKAIMRNAKILILMALSLLLSTLRSLKVIKKLTQKKLAARKDCSDEEETWLLSRFYPIITELLEKLCKGELPKNEFQCMNDANRSCHATSNTGSAQTSHNQAALSMKPRCVATWARPRHFDNGYSSDSLLRRPSTDLRKMGRRIFVFIIGGATRSELRVAHKLSSKFRREIILGSTSFDDPAQFITKLKLLAVKDSSLEDLKV</sequence>
<dbReference type="SUPFAM" id="SSF56815">
    <property type="entry name" value="Sec1/munc18-like (SM) proteins"/>
    <property type="match status" value="1"/>
</dbReference>
<dbReference type="OrthoDB" id="2228at2759"/>
<evidence type="ECO:0000313" key="2">
    <source>
        <dbReference type="EMBL" id="KAG0454430.1"/>
    </source>
</evidence>
<comment type="similarity">
    <text evidence="1">Belongs to the STXBP/unc-18/SEC1 family.</text>
</comment>
<evidence type="ECO:0000313" key="3">
    <source>
        <dbReference type="Proteomes" id="UP000639772"/>
    </source>
</evidence>
<dbReference type="Proteomes" id="UP000639772">
    <property type="component" value="Unassembled WGS sequence"/>
</dbReference>
<proteinExistence type="inferred from homology"/>
<dbReference type="InterPro" id="IPR036045">
    <property type="entry name" value="Sec1-like_sf"/>
</dbReference>
<gene>
    <name evidence="2" type="ORF">HPP92_025734</name>
</gene>
<reference evidence="2 3" key="1">
    <citation type="journal article" date="2020" name="Nat. Food">
        <title>A phased Vanilla planifolia genome enables genetic improvement of flavour and production.</title>
        <authorList>
            <person name="Hasing T."/>
            <person name="Tang H."/>
            <person name="Brym M."/>
            <person name="Khazi F."/>
            <person name="Huang T."/>
            <person name="Chambers A.H."/>
        </authorList>
    </citation>
    <scope>NUCLEOTIDE SEQUENCE [LARGE SCALE GENOMIC DNA]</scope>
    <source>
        <tissue evidence="2">Leaf</tissue>
    </source>
</reference>
<feature type="non-terminal residue" evidence="2">
    <location>
        <position position="203"/>
    </location>
</feature>
<dbReference type="InterPro" id="IPR027482">
    <property type="entry name" value="Sec1-like_dom2"/>
</dbReference>
<evidence type="ECO:0000256" key="1">
    <source>
        <dbReference type="ARBA" id="ARBA00009884"/>
    </source>
</evidence>
<dbReference type="EMBL" id="JADCNM010000014">
    <property type="protein sequence ID" value="KAG0454430.1"/>
    <property type="molecule type" value="Genomic_DNA"/>
</dbReference>
<name>A0A835PIE9_VANPL</name>
<organism evidence="2 3">
    <name type="scientific">Vanilla planifolia</name>
    <name type="common">Vanilla</name>
    <dbReference type="NCBI Taxonomy" id="51239"/>
    <lineage>
        <taxon>Eukaryota</taxon>
        <taxon>Viridiplantae</taxon>
        <taxon>Streptophyta</taxon>
        <taxon>Embryophyta</taxon>
        <taxon>Tracheophyta</taxon>
        <taxon>Spermatophyta</taxon>
        <taxon>Magnoliopsida</taxon>
        <taxon>Liliopsida</taxon>
        <taxon>Asparagales</taxon>
        <taxon>Orchidaceae</taxon>
        <taxon>Vanilloideae</taxon>
        <taxon>Vanilleae</taxon>
        <taxon>Vanilla</taxon>
    </lineage>
</organism>
<comment type="caution">
    <text evidence="2">The sequence shown here is derived from an EMBL/GenBank/DDBJ whole genome shotgun (WGS) entry which is preliminary data.</text>
</comment>
<dbReference type="Gene3D" id="3.40.50.1910">
    <property type="match status" value="1"/>
</dbReference>
<dbReference type="GO" id="GO:0016192">
    <property type="term" value="P:vesicle-mediated transport"/>
    <property type="evidence" value="ECO:0007669"/>
    <property type="project" value="InterPro"/>
</dbReference>